<evidence type="ECO:0008006" key="3">
    <source>
        <dbReference type="Google" id="ProtNLM"/>
    </source>
</evidence>
<evidence type="ECO:0000313" key="1">
    <source>
        <dbReference type="EMBL" id="KAJ7782432.1"/>
    </source>
</evidence>
<dbReference type="Proteomes" id="UP001215280">
    <property type="component" value="Unassembled WGS sequence"/>
</dbReference>
<organism evidence="1 2">
    <name type="scientific">Mycena maculata</name>
    <dbReference type="NCBI Taxonomy" id="230809"/>
    <lineage>
        <taxon>Eukaryota</taxon>
        <taxon>Fungi</taxon>
        <taxon>Dikarya</taxon>
        <taxon>Basidiomycota</taxon>
        <taxon>Agaricomycotina</taxon>
        <taxon>Agaricomycetes</taxon>
        <taxon>Agaricomycetidae</taxon>
        <taxon>Agaricales</taxon>
        <taxon>Marasmiineae</taxon>
        <taxon>Mycenaceae</taxon>
        <taxon>Mycena</taxon>
    </lineage>
</organism>
<name>A0AAD7NZY2_9AGAR</name>
<proteinExistence type="predicted"/>
<comment type="caution">
    <text evidence="1">The sequence shown here is derived from an EMBL/GenBank/DDBJ whole genome shotgun (WGS) entry which is preliminary data.</text>
</comment>
<accession>A0AAD7NZY2</accession>
<gene>
    <name evidence="1" type="ORF">DFH07DRAFT_728361</name>
</gene>
<keyword evidence="2" id="KW-1185">Reference proteome</keyword>
<sequence>MDRFPCNGYLRITVVEGEVTLSIQLIHHRAHCQYVDISIDNDTKKLIEVMKDSPASAIWDHIMCEYPSTEITRKQVYAHWARVNESVWKLHPDQVKSATMLLERWDGERIEILPVEKEPGIDVISFSFINILREFGDSIEEVAMDSTWKTNALGHELYSMVGEANGQAIPVSFMFMGNSDDSAETGGKERTLRHLVRHVGGHCKRIMFTGSDKDTIEINSFRIEILQAKHQLCYIHAISYIEKCLAEDRPPAVYDQRVAHHAFDFIDPTWAPGVSSGWLEDGVCEEDAEMERPESELEEDQEPARFIILQ</sequence>
<protein>
    <recommendedName>
        <fullName evidence="3">MULE transposase domain-containing protein</fullName>
    </recommendedName>
</protein>
<dbReference type="EMBL" id="JARJLG010000003">
    <property type="protein sequence ID" value="KAJ7782432.1"/>
    <property type="molecule type" value="Genomic_DNA"/>
</dbReference>
<reference evidence="1" key="1">
    <citation type="submission" date="2023-03" db="EMBL/GenBank/DDBJ databases">
        <title>Massive genome expansion in bonnet fungi (Mycena s.s.) driven by repeated elements and novel gene families across ecological guilds.</title>
        <authorList>
            <consortium name="Lawrence Berkeley National Laboratory"/>
            <person name="Harder C.B."/>
            <person name="Miyauchi S."/>
            <person name="Viragh M."/>
            <person name="Kuo A."/>
            <person name="Thoen E."/>
            <person name="Andreopoulos B."/>
            <person name="Lu D."/>
            <person name="Skrede I."/>
            <person name="Drula E."/>
            <person name="Henrissat B."/>
            <person name="Morin E."/>
            <person name="Kohler A."/>
            <person name="Barry K."/>
            <person name="LaButti K."/>
            <person name="Morin E."/>
            <person name="Salamov A."/>
            <person name="Lipzen A."/>
            <person name="Mereny Z."/>
            <person name="Hegedus B."/>
            <person name="Baldrian P."/>
            <person name="Stursova M."/>
            <person name="Weitz H."/>
            <person name="Taylor A."/>
            <person name="Grigoriev I.V."/>
            <person name="Nagy L.G."/>
            <person name="Martin F."/>
            <person name="Kauserud H."/>
        </authorList>
    </citation>
    <scope>NUCLEOTIDE SEQUENCE</scope>
    <source>
        <strain evidence="1">CBHHK188m</strain>
    </source>
</reference>
<evidence type="ECO:0000313" key="2">
    <source>
        <dbReference type="Proteomes" id="UP001215280"/>
    </source>
</evidence>
<dbReference type="AlphaFoldDB" id="A0AAD7NZY2"/>